<dbReference type="Gene3D" id="1.10.287.380">
    <property type="entry name" value="Valyl-tRNA synthetase, C-terminal domain"/>
    <property type="match status" value="1"/>
</dbReference>
<evidence type="ECO:0008006" key="6">
    <source>
        <dbReference type="Google" id="ProtNLM"/>
    </source>
</evidence>
<keyword evidence="2" id="KW-0067">ATP-binding</keyword>
<protein>
    <recommendedName>
        <fullName evidence="6">ABC transporter Uup C-terminal domain-containing protein</fullName>
    </recommendedName>
</protein>
<evidence type="ECO:0000256" key="4">
    <source>
        <dbReference type="SAM" id="MobiDB-lite"/>
    </source>
</evidence>
<sequence length="116" mass="12909">MEDLNELQKSIPSGGSATSTIADSQGVVSDNKLSYEAQKELNKKIKKMEKQVADCEKAIEELESAIAIVETKMGTVEGASDMSLYEQHQKLKMQLDRTVEEWEQSSIELDEIKTNG</sequence>
<feature type="compositionally biased region" description="Polar residues" evidence="4">
    <location>
        <begin position="7"/>
        <end position="25"/>
    </location>
</feature>
<accession>A0A645E741</accession>
<keyword evidence="1" id="KW-0547">Nucleotide-binding</keyword>
<gene>
    <name evidence="5" type="ORF">SDC9_144569</name>
</gene>
<evidence type="ECO:0000256" key="1">
    <source>
        <dbReference type="ARBA" id="ARBA00022741"/>
    </source>
</evidence>
<dbReference type="InterPro" id="IPR037118">
    <property type="entry name" value="Val-tRNA_synth_C_sf"/>
</dbReference>
<proteinExistence type="predicted"/>
<organism evidence="5">
    <name type="scientific">bioreactor metagenome</name>
    <dbReference type="NCBI Taxonomy" id="1076179"/>
    <lineage>
        <taxon>unclassified sequences</taxon>
        <taxon>metagenomes</taxon>
        <taxon>ecological metagenomes</taxon>
    </lineage>
</organism>
<dbReference type="AlphaFoldDB" id="A0A645E741"/>
<dbReference type="GO" id="GO:0005524">
    <property type="term" value="F:ATP binding"/>
    <property type="evidence" value="ECO:0007669"/>
    <property type="project" value="UniProtKB-KW"/>
</dbReference>
<reference evidence="5" key="1">
    <citation type="submission" date="2019-08" db="EMBL/GenBank/DDBJ databases">
        <authorList>
            <person name="Kucharzyk K."/>
            <person name="Murdoch R.W."/>
            <person name="Higgins S."/>
            <person name="Loffler F."/>
        </authorList>
    </citation>
    <scope>NUCLEOTIDE SEQUENCE</scope>
</reference>
<evidence type="ECO:0000256" key="2">
    <source>
        <dbReference type="ARBA" id="ARBA00022840"/>
    </source>
</evidence>
<feature type="region of interest" description="Disordered" evidence="4">
    <location>
        <begin position="1"/>
        <end position="25"/>
    </location>
</feature>
<comment type="caution">
    <text evidence="5">The sequence shown here is derived from an EMBL/GenBank/DDBJ whole genome shotgun (WGS) entry which is preliminary data.</text>
</comment>
<dbReference type="EMBL" id="VSSQ01043681">
    <property type="protein sequence ID" value="MPM97396.1"/>
    <property type="molecule type" value="Genomic_DNA"/>
</dbReference>
<feature type="coiled-coil region" evidence="3">
    <location>
        <begin position="31"/>
        <end position="105"/>
    </location>
</feature>
<evidence type="ECO:0000313" key="5">
    <source>
        <dbReference type="EMBL" id="MPM97396.1"/>
    </source>
</evidence>
<evidence type="ECO:0000256" key="3">
    <source>
        <dbReference type="SAM" id="Coils"/>
    </source>
</evidence>
<name>A0A645E741_9ZZZZ</name>
<keyword evidence="3" id="KW-0175">Coiled coil</keyword>